<proteinExistence type="predicted"/>
<feature type="signal peptide" evidence="1">
    <location>
        <begin position="1"/>
        <end position="26"/>
    </location>
</feature>
<name>A0A2P2MMJ6_RHIMU</name>
<dbReference type="EMBL" id="GGEC01050980">
    <property type="protein sequence ID" value="MBX31464.1"/>
    <property type="molecule type" value="Transcribed_RNA"/>
</dbReference>
<reference evidence="2" key="1">
    <citation type="submission" date="2018-02" db="EMBL/GenBank/DDBJ databases">
        <title>Rhizophora mucronata_Transcriptome.</title>
        <authorList>
            <person name="Meera S.P."/>
            <person name="Sreeshan A."/>
            <person name="Augustine A."/>
        </authorList>
    </citation>
    <scope>NUCLEOTIDE SEQUENCE</scope>
    <source>
        <tissue evidence="2">Leaf</tissue>
    </source>
</reference>
<evidence type="ECO:0000313" key="2">
    <source>
        <dbReference type="EMBL" id="MBX31464.1"/>
    </source>
</evidence>
<organism evidence="2">
    <name type="scientific">Rhizophora mucronata</name>
    <name type="common">Asiatic mangrove</name>
    <dbReference type="NCBI Taxonomy" id="61149"/>
    <lineage>
        <taxon>Eukaryota</taxon>
        <taxon>Viridiplantae</taxon>
        <taxon>Streptophyta</taxon>
        <taxon>Embryophyta</taxon>
        <taxon>Tracheophyta</taxon>
        <taxon>Spermatophyta</taxon>
        <taxon>Magnoliopsida</taxon>
        <taxon>eudicotyledons</taxon>
        <taxon>Gunneridae</taxon>
        <taxon>Pentapetalae</taxon>
        <taxon>rosids</taxon>
        <taxon>fabids</taxon>
        <taxon>Malpighiales</taxon>
        <taxon>Rhizophoraceae</taxon>
        <taxon>Rhizophora</taxon>
    </lineage>
</organism>
<dbReference type="AlphaFoldDB" id="A0A2P2MMJ6"/>
<feature type="chain" id="PRO_5015188618" evidence="1">
    <location>
        <begin position="27"/>
        <end position="45"/>
    </location>
</feature>
<evidence type="ECO:0000256" key="1">
    <source>
        <dbReference type="SAM" id="SignalP"/>
    </source>
</evidence>
<keyword evidence="1" id="KW-0732">Signal</keyword>
<accession>A0A2P2MMJ6</accession>
<sequence length="45" mass="5389">MCLRPLQRSNLLCLLSFLLFYSGKSAQPFDYCGFNDRIHYYMCFL</sequence>
<protein>
    <submittedName>
        <fullName evidence="2">Uncharacterized protein</fullName>
    </submittedName>
</protein>